<dbReference type="Gene3D" id="3.90.1030.10">
    <property type="entry name" value="Ribosomal protein L17"/>
    <property type="match status" value="1"/>
</dbReference>
<dbReference type="EMBL" id="LANX01000001">
    <property type="protein sequence ID" value="KJV69040.1"/>
    <property type="molecule type" value="Genomic_DNA"/>
</dbReference>
<dbReference type="GO" id="GO:0003735">
    <property type="term" value="F:structural constituent of ribosome"/>
    <property type="evidence" value="ECO:0007669"/>
    <property type="project" value="InterPro"/>
</dbReference>
<evidence type="ECO:0000256" key="4">
    <source>
        <dbReference type="HAMAP-Rule" id="MF_01368"/>
    </source>
</evidence>
<reference evidence="6 7" key="1">
    <citation type="submission" date="2015-02" db="EMBL/GenBank/DDBJ databases">
        <title>Genome Sequencing of Rickettsiales.</title>
        <authorList>
            <person name="Daugherty S.C."/>
            <person name="Su Q."/>
            <person name="Abolude K."/>
            <person name="Beier-Sexton M."/>
            <person name="Carlyon J.A."/>
            <person name="Carter R."/>
            <person name="Day N.P."/>
            <person name="Dumler S.J."/>
            <person name="Dyachenko V."/>
            <person name="Godinez A."/>
            <person name="Kurtti T.J."/>
            <person name="Lichay M."/>
            <person name="Mullins K.E."/>
            <person name="Ott S."/>
            <person name="Pappas-Brown V."/>
            <person name="Paris D.H."/>
            <person name="Patel P."/>
            <person name="Richards A.L."/>
            <person name="Sadzewicz L."/>
            <person name="Sears K."/>
            <person name="Seidman D."/>
            <person name="Sengamalay N."/>
            <person name="Stenos J."/>
            <person name="Tallon L.J."/>
            <person name="Vincent G."/>
            <person name="Fraser C.M."/>
            <person name="Munderloh U."/>
            <person name="Dunning-Hotopp J.C."/>
        </authorList>
    </citation>
    <scope>NUCLEOTIDE SEQUENCE [LARGE SCALE GENOMIC DNA]</scope>
    <source>
        <strain evidence="6 7">RAC413</strain>
    </source>
</reference>
<dbReference type="InterPro" id="IPR000456">
    <property type="entry name" value="Ribosomal_bL17"/>
</dbReference>
<proteinExistence type="inferred from homology"/>
<dbReference type="NCBIfam" id="TIGR00059">
    <property type="entry name" value="L17"/>
    <property type="match status" value="1"/>
</dbReference>
<keyword evidence="2 4" id="KW-0689">Ribosomal protein</keyword>
<dbReference type="GO" id="GO:0006412">
    <property type="term" value="P:translation"/>
    <property type="evidence" value="ECO:0007669"/>
    <property type="project" value="UniProtKB-UniRule"/>
</dbReference>
<dbReference type="InterPro" id="IPR036373">
    <property type="entry name" value="Ribosomal_bL17_sf"/>
</dbReference>
<dbReference type="Proteomes" id="UP000033562">
    <property type="component" value="Unassembled WGS sequence"/>
</dbReference>
<organism evidence="6 7">
    <name type="scientific">Candidatus Neoehrlichia procyonis str. RAC413</name>
    <dbReference type="NCBI Taxonomy" id="1359163"/>
    <lineage>
        <taxon>Bacteria</taxon>
        <taxon>Pseudomonadati</taxon>
        <taxon>Pseudomonadota</taxon>
        <taxon>Alphaproteobacteria</taxon>
        <taxon>Rickettsiales</taxon>
        <taxon>Anaplasmataceae</taxon>
        <taxon>Candidatus Neoehrlichia</taxon>
    </lineage>
</organism>
<evidence type="ECO:0000256" key="3">
    <source>
        <dbReference type="ARBA" id="ARBA00023274"/>
    </source>
</evidence>
<dbReference type="RefSeq" id="WP_045808846.1">
    <property type="nucleotide sequence ID" value="NZ_LANX01000001.1"/>
</dbReference>
<accession>A0A0F3NLW5</accession>
<dbReference type="SUPFAM" id="SSF64263">
    <property type="entry name" value="Prokaryotic ribosomal protein L17"/>
    <property type="match status" value="1"/>
</dbReference>
<dbReference type="Pfam" id="PF01196">
    <property type="entry name" value="Ribosomal_L17"/>
    <property type="match status" value="1"/>
</dbReference>
<comment type="subunit">
    <text evidence="4">Part of the 50S ribosomal subunit. Contacts protein L32.</text>
</comment>
<evidence type="ECO:0000256" key="5">
    <source>
        <dbReference type="RuleBase" id="RU000660"/>
    </source>
</evidence>
<dbReference type="AlphaFoldDB" id="A0A0F3NLW5"/>
<dbReference type="HAMAP" id="MF_01368">
    <property type="entry name" value="Ribosomal_bL17"/>
    <property type="match status" value="1"/>
</dbReference>
<gene>
    <name evidence="4 6" type="primary">rplQ</name>
    <name evidence="6" type="ORF">NLO413_0414</name>
</gene>
<dbReference type="GO" id="GO:0022625">
    <property type="term" value="C:cytosolic large ribosomal subunit"/>
    <property type="evidence" value="ECO:0007669"/>
    <property type="project" value="TreeGrafter"/>
</dbReference>
<name>A0A0F3NLW5_9RICK</name>
<dbReference type="OrthoDB" id="9809073at2"/>
<protein>
    <recommendedName>
        <fullName evidence="4">Large ribosomal subunit protein bL17</fullName>
    </recommendedName>
</protein>
<dbReference type="PATRIC" id="fig|1359163.3.peg.403"/>
<evidence type="ECO:0000313" key="7">
    <source>
        <dbReference type="Proteomes" id="UP000033562"/>
    </source>
</evidence>
<dbReference type="PANTHER" id="PTHR14413:SF16">
    <property type="entry name" value="LARGE RIBOSOMAL SUBUNIT PROTEIN BL17M"/>
    <property type="match status" value="1"/>
</dbReference>
<sequence length="131" mass="15237">MKHRVKHRKFCRTSSHRASMLRNLSISLLKCERIVTTLPKAKDLRPYVEKLISIAKNYKYKDNVYGRRLLVSKLHNLEIVNKLMDILAGRYKSRNGGYVRIIKYGFRKGDCAPIAVIELIDMDEKSIVTTN</sequence>
<keyword evidence="7" id="KW-1185">Reference proteome</keyword>
<dbReference type="PANTHER" id="PTHR14413">
    <property type="entry name" value="RIBOSOMAL PROTEIN L17"/>
    <property type="match status" value="1"/>
</dbReference>
<evidence type="ECO:0000256" key="2">
    <source>
        <dbReference type="ARBA" id="ARBA00022980"/>
    </source>
</evidence>
<keyword evidence="3 4" id="KW-0687">Ribonucleoprotein</keyword>
<evidence type="ECO:0000313" key="6">
    <source>
        <dbReference type="EMBL" id="KJV69040.1"/>
    </source>
</evidence>
<comment type="similarity">
    <text evidence="1 4 5">Belongs to the bacterial ribosomal protein bL17 family.</text>
</comment>
<dbReference type="STRING" id="1359163.NLO413_0414"/>
<comment type="caution">
    <text evidence="6">The sequence shown here is derived from an EMBL/GenBank/DDBJ whole genome shotgun (WGS) entry which is preliminary data.</text>
</comment>
<evidence type="ECO:0000256" key="1">
    <source>
        <dbReference type="ARBA" id="ARBA00008777"/>
    </source>
</evidence>